<comment type="caution">
    <text evidence="2">The sequence shown here is derived from an EMBL/GenBank/DDBJ whole genome shotgun (WGS) entry which is preliminary data.</text>
</comment>
<dbReference type="FunFam" id="3.90.226.10:FF:000109">
    <property type="entry name" value="Enoyl-CoA hydratase, putative"/>
    <property type="match status" value="1"/>
</dbReference>
<dbReference type="InterPro" id="IPR029045">
    <property type="entry name" value="ClpP/crotonase-like_dom_sf"/>
</dbReference>
<reference evidence="2" key="1">
    <citation type="submission" date="2019-08" db="EMBL/GenBank/DDBJ databases">
        <title>The genome of the North American firefly Photinus pyralis.</title>
        <authorList>
            <consortium name="Photinus pyralis genome working group"/>
            <person name="Fallon T.R."/>
            <person name="Sander Lower S.E."/>
            <person name="Weng J.-K."/>
        </authorList>
    </citation>
    <scope>NUCLEOTIDE SEQUENCE</scope>
    <source>
        <strain evidence="2">TRF0915ILg1</strain>
        <tissue evidence="2">Whole body</tissue>
    </source>
</reference>
<evidence type="ECO:0000256" key="1">
    <source>
        <dbReference type="ARBA" id="ARBA00023239"/>
    </source>
</evidence>
<name>A0A8K0G2N9_IGNLU</name>
<sequence length="279" mass="30676">MEDNSSGLIEESFENIRKRLSMFGGGQVSLDKNDETGIATICLDHPEKRNAISGTMMVELRDCIEVLENWKEGKGIILYGKGGNLCSGGDLDFVKANCNPQDGLSMSIWMEDALSRLQRLPLISVCLIQGPTLGGGAEISVSCDFIIAADDVKYGFVHAKMGIIPAWGGSVRLISKVGQAKALDMLLTARILTANECVDIGLAETIVSSKQSLDETMKWLTLRLQHHHSVIQAIKKVTLNTSYYTYQDALKLEKFIFAPLWGGEVNKMALEKNIKHVKK</sequence>
<accession>A0A8K0G2N9</accession>
<evidence type="ECO:0008006" key="4">
    <source>
        <dbReference type="Google" id="ProtNLM"/>
    </source>
</evidence>
<proteinExistence type="predicted"/>
<keyword evidence="3" id="KW-1185">Reference proteome</keyword>
<dbReference type="OrthoDB" id="448450at2759"/>
<dbReference type="SUPFAM" id="SSF52096">
    <property type="entry name" value="ClpP/crotonase"/>
    <property type="match status" value="1"/>
</dbReference>
<gene>
    <name evidence="2" type="ORF">ILUMI_22584</name>
</gene>
<protein>
    <recommendedName>
        <fullName evidence="4">Ethylmalonyl-CoA decarboxylase</fullName>
    </recommendedName>
</protein>
<dbReference type="InterPro" id="IPR001753">
    <property type="entry name" value="Enoyl-CoA_hydra/iso"/>
</dbReference>
<dbReference type="AlphaFoldDB" id="A0A8K0G2N9"/>
<dbReference type="Gene3D" id="3.90.226.10">
    <property type="entry name" value="2-enoyl-CoA Hydratase, Chain A, domain 1"/>
    <property type="match status" value="1"/>
</dbReference>
<dbReference type="Pfam" id="PF00378">
    <property type="entry name" value="ECH_1"/>
    <property type="match status" value="1"/>
</dbReference>
<organism evidence="2 3">
    <name type="scientific">Ignelater luminosus</name>
    <name type="common">Cucubano</name>
    <name type="synonym">Pyrophorus luminosus</name>
    <dbReference type="NCBI Taxonomy" id="2038154"/>
    <lineage>
        <taxon>Eukaryota</taxon>
        <taxon>Metazoa</taxon>
        <taxon>Ecdysozoa</taxon>
        <taxon>Arthropoda</taxon>
        <taxon>Hexapoda</taxon>
        <taxon>Insecta</taxon>
        <taxon>Pterygota</taxon>
        <taxon>Neoptera</taxon>
        <taxon>Endopterygota</taxon>
        <taxon>Coleoptera</taxon>
        <taxon>Polyphaga</taxon>
        <taxon>Elateriformia</taxon>
        <taxon>Elateroidea</taxon>
        <taxon>Elateridae</taxon>
        <taxon>Agrypninae</taxon>
        <taxon>Pyrophorini</taxon>
        <taxon>Ignelater</taxon>
    </lineage>
</organism>
<keyword evidence="1" id="KW-0456">Lyase</keyword>
<dbReference type="PANTHER" id="PTHR11941:SF27">
    <property type="entry name" value="ETHYLMALONYL-COA DECARBOXYLASE"/>
    <property type="match status" value="1"/>
</dbReference>
<dbReference type="GO" id="GO:0016829">
    <property type="term" value="F:lyase activity"/>
    <property type="evidence" value="ECO:0007669"/>
    <property type="project" value="UniProtKB-KW"/>
</dbReference>
<dbReference type="Proteomes" id="UP000801492">
    <property type="component" value="Unassembled WGS sequence"/>
</dbReference>
<dbReference type="EMBL" id="VTPC01090353">
    <property type="protein sequence ID" value="KAF2883589.1"/>
    <property type="molecule type" value="Genomic_DNA"/>
</dbReference>
<evidence type="ECO:0000313" key="2">
    <source>
        <dbReference type="EMBL" id="KAF2883589.1"/>
    </source>
</evidence>
<dbReference type="CDD" id="cd06558">
    <property type="entry name" value="crotonase-like"/>
    <property type="match status" value="1"/>
</dbReference>
<dbReference type="GO" id="GO:0006635">
    <property type="term" value="P:fatty acid beta-oxidation"/>
    <property type="evidence" value="ECO:0007669"/>
    <property type="project" value="TreeGrafter"/>
</dbReference>
<dbReference type="GO" id="GO:0005829">
    <property type="term" value="C:cytosol"/>
    <property type="evidence" value="ECO:0007669"/>
    <property type="project" value="TreeGrafter"/>
</dbReference>
<dbReference type="PANTHER" id="PTHR11941">
    <property type="entry name" value="ENOYL-COA HYDRATASE-RELATED"/>
    <property type="match status" value="1"/>
</dbReference>
<evidence type="ECO:0000313" key="3">
    <source>
        <dbReference type="Proteomes" id="UP000801492"/>
    </source>
</evidence>